<evidence type="ECO:0000259" key="6">
    <source>
        <dbReference type="Pfam" id="PF02465"/>
    </source>
</evidence>
<feature type="domain" description="Flagellar hook-associated protein 2 N-terminal" evidence="6">
    <location>
        <begin position="8"/>
        <end position="105"/>
    </location>
</feature>
<name>A0A371P1T7_9BACL</name>
<evidence type="ECO:0000313" key="9">
    <source>
        <dbReference type="Proteomes" id="UP000261905"/>
    </source>
</evidence>
<keyword evidence="4 5" id="KW-0975">Bacterial flagellum</keyword>
<sequence length="461" mass="50113">MRLSGLASGLDVDAMVKELMKAKRATYDKVVKQKTQLEWKREDYRTISSKIVDFRNNKLANYNLSNAINAKTSNVSGAANSIRINATNSTASGSLEVKVEQLATNTREVFDIGTGNLAVGEVQINGESITLDGDMNGAQLAKIINGNSKYKATALYNEQTGQISITAKESGAIDSAMLVSGIANRNAAASDPGKTAVVHINGMRYEQNSNRFVINGVDFTAVDESDNSATISVTKDTTKTVDTIKAFISEYNSLISLVNGELSEEKFRNYMPLTTDEKSALSEKEVELLESKARSGLLRRDTTLTKLISDLRSTATALVGGAQTGENSYLSVGITTGSYTEKGKLVLDEEKLRSALDSNPEEVTALFTGSNGVFRSMMDSSMSALKDLNKIAGTSLTSSDTAFTFMHNSTIGEQLKSMESRESQMLTRLNMMEIQYYKQFTAMEKAINKFNSQSSSLSSFM</sequence>
<dbReference type="GO" id="GO:0009421">
    <property type="term" value="C:bacterial-type flagellum filament cap"/>
    <property type="evidence" value="ECO:0007669"/>
    <property type="project" value="InterPro"/>
</dbReference>
<dbReference type="PANTHER" id="PTHR30288:SF0">
    <property type="entry name" value="FLAGELLAR HOOK-ASSOCIATED PROTEIN 2"/>
    <property type="match status" value="1"/>
</dbReference>
<evidence type="ECO:0000259" key="7">
    <source>
        <dbReference type="Pfam" id="PF07195"/>
    </source>
</evidence>
<keyword evidence="5" id="KW-0964">Secreted</keyword>
<dbReference type="GO" id="GO:0009424">
    <property type="term" value="C:bacterial-type flagellum hook"/>
    <property type="evidence" value="ECO:0007669"/>
    <property type="project" value="UniProtKB-UniRule"/>
</dbReference>
<dbReference type="EMBL" id="QUBQ01000007">
    <property type="protein sequence ID" value="REK69568.1"/>
    <property type="molecule type" value="Genomic_DNA"/>
</dbReference>
<dbReference type="GO" id="GO:0071973">
    <property type="term" value="P:bacterial-type flagellum-dependent cell motility"/>
    <property type="evidence" value="ECO:0007669"/>
    <property type="project" value="TreeGrafter"/>
</dbReference>
<dbReference type="GO" id="GO:0007155">
    <property type="term" value="P:cell adhesion"/>
    <property type="evidence" value="ECO:0007669"/>
    <property type="project" value="InterPro"/>
</dbReference>
<keyword evidence="8" id="KW-0282">Flagellum</keyword>
<dbReference type="Proteomes" id="UP000261905">
    <property type="component" value="Unassembled WGS sequence"/>
</dbReference>
<evidence type="ECO:0000256" key="2">
    <source>
        <dbReference type="ARBA" id="ARBA00011255"/>
    </source>
</evidence>
<organism evidence="8 9">
    <name type="scientific">Paenibacillus paeoniae</name>
    <dbReference type="NCBI Taxonomy" id="2292705"/>
    <lineage>
        <taxon>Bacteria</taxon>
        <taxon>Bacillati</taxon>
        <taxon>Bacillota</taxon>
        <taxon>Bacilli</taxon>
        <taxon>Bacillales</taxon>
        <taxon>Paenibacillaceae</taxon>
        <taxon>Paenibacillus</taxon>
    </lineage>
</organism>
<dbReference type="PANTHER" id="PTHR30288">
    <property type="entry name" value="FLAGELLAR CAP/ASSEMBLY PROTEIN FLID"/>
    <property type="match status" value="1"/>
</dbReference>
<comment type="subcellular location">
    <subcellularLocation>
        <location evidence="5">Secreted</location>
    </subcellularLocation>
    <subcellularLocation>
        <location evidence="5">Bacterial flagellum</location>
    </subcellularLocation>
</comment>
<dbReference type="OrthoDB" id="9776025at2"/>
<comment type="caution">
    <text evidence="8">The sequence shown here is derived from an EMBL/GenBank/DDBJ whole genome shotgun (WGS) entry which is preliminary data.</text>
</comment>
<evidence type="ECO:0000313" key="8">
    <source>
        <dbReference type="EMBL" id="REK69568.1"/>
    </source>
</evidence>
<gene>
    <name evidence="8" type="ORF">DX130_24005</name>
</gene>
<comment type="similarity">
    <text evidence="1 5">Belongs to the FliD family.</text>
</comment>
<evidence type="ECO:0000256" key="1">
    <source>
        <dbReference type="ARBA" id="ARBA00009764"/>
    </source>
</evidence>
<dbReference type="AlphaFoldDB" id="A0A371P1T7"/>
<keyword evidence="8" id="KW-0969">Cilium</keyword>
<reference evidence="8 9" key="1">
    <citation type="submission" date="2018-08" db="EMBL/GenBank/DDBJ databases">
        <title>Paenibacillus sp. M4BSY-1, whole genome shotgun sequence.</title>
        <authorList>
            <person name="Tuo L."/>
        </authorList>
    </citation>
    <scope>NUCLEOTIDE SEQUENCE [LARGE SCALE GENOMIC DNA]</scope>
    <source>
        <strain evidence="8 9">M4BSY-1</strain>
    </source>
</reference>
<comment type="subunit">
    <text evidence="2 5">Homopentamer.</text>
</comment>
<keyword evidence="9" id="KW-1185">Reference proteome</keyword>
<evidence type="ECO:0000256" key="3">
    <source>
        <dbReference type="ARBA" id="ARBA00023054"/>
    </source>
</evidence>
<protein>
    <recommendedName>
        <fullName evidence="5">Flagellar hook-associated protein 2</fullName>
        <shortName evidence="5">HAP2</shortName>
    </recommendedName>
    <alternativeName>
        <fullName evidence="5">Flagellar cap protein</fullName>
    </alternativeName>
</protein>
<proteinExistence type="inferred from homology"/>
<accession>A0A371P1T7</accession>
<keyword evidence="8" id="KW-0966">Cell projection</keyword>
<dbReference type="Pfam" id="PF07195">
    <property type="entry name" value="FliD_C"/>
    <property type="match status" value="1"/>
</dbReference>
<dbReference type="Pfam" id="PF02465">
    <property type="entry name" value="FliD_N"/>
    <property type="match status" value="1"/>
</dbReference>
<dbReference type="RefSeq" id="WP_116049697.1">
    <property type="nucleotide sequence ID" value="NZ_QUBQ01000007.1"/>
</dbReference>
<keyword evidence="3" id="KW-0175">Coiled coil</keyword>
<feature type="domain" description="Flagellar hook-associated protein 2 C-terminal" evidence="7">
    <location>
        <begin position="194"/>
        <end position="452"/>
    </location>
</feature>
<dbReference type="InterPro" id="IPR040026">
    <property type="entry name" value="FliD"/>
</dbReference>
<evidence type="ECO:0000256" key="4">
    <source>
        <dbReference type="ARBA" id="ARBA00023143"/>
    </source>
</evidence>
<comment type="function">
    <text evidence="5">Required for morphogenesis and for the elongation of the flagellar filament by facilitating polymerization of the flagellin monomers at the tip of growing filament. Forms a capping structure, which prevents flagellin subunits (transported through the central channel of the flagellum) from leaking out without polymerization at the distal end.</text>
</comment>
<dbReference type="InterPro" id="IPR003481">
    <property type="entry name" value="FliD_N"/>
</dbReference>
<dbReference type="GO" id="GO:0005576">
    <property type="term" value="C:extracellular region"/>
    <property type="evidence" value="ECO:0007669"/>
    <property type="project" value="UniProtKB-SubCell"/>
</dbReference>
<evidence type="ECO:0000256" key="5">
    <source>
        <dbReference type="RuleBase" id="RU362066"/>
    </source>
</evidence>
<dbReference type="InterPro" id="IPR010809">
    <property type="entry name" value="FliD_C"/>
</dbReference>